<sequence length="193" mass="22533">MINLEKLIQQHGETAKSYANEAIEIGNTYIIPNFGFDAAMQNSLDIMLGGRKTWNHGVVDIRVFTKPEDFTLFDCDEETTEIEIIDLLTLCRNLYPNDYDYSQLPEWWTEEDMQDSAEVLEALDFAIWMQDTFRPDESEEEALNIWLKSVQPWLGDEIIFYKMEDDDDSNCGFAPYLFIGDRCLILVARCWQL</sequence>
<reference evidence="1 2" key="1">
    <citation type="submission" date="2016-04" db="EMBL/GenBank/DDBJ databases">
        <authorList>
            <person name="Evans L.H."/>
            <person name="Alamgir A."/>
            <person name="Owens N."/>
            <person name="Weber N.D."/>
            <person name="Virtaneva K."/>
            <person name="Barbian K."/>
            <person name="Babar A."/>
            <person name="Rosenke K."/>
        </authorList>
    </citation>
    <scope>NUCLEOTIDE SEQUENCE [LARGE SCALE GENOMIC DNA]</scope>
    <source>
        <strain evidence="1">NIES-2108</strain>
    </source>
</reference>
<comment type="caution">
    <text evidence="1">The sequence shown here is derived from an EMBL/GenBank/DDBJ whole genome shotgun (WGS) entry which is preliminary data.</text>
</comment>
<accession>A0A367RE71</accession>
<name>A0A367RE71_NOSPU</name>
<evidence type="ECO:0000313" key="2">
    <source>
        <dbReference type="Proteomes" id="UP000252085"/>
    </source>
</evidence>
<dbReference type="AlphaFoldDB" id="A0A367RE71"/>
<gene>
    <name evidence="1" type="ORF">A6769_20730</name>
</gene>
<organism evidence="1 2">
    <name type="scientific">Nostoc punctiforme NIES-2108</name>
    <dbReference type="NCBI Taxonomy" id="1356359"/>
    <lineage>
        <taxon>Bacteria</taxon>
        <taxon>Bacillati</taxon>
        <taxon>Cyanobacteriota</taxon>
        <taxon>Cyanophyceae</taxon>
        <taxon>Nostocales</taxon>
        <taxon>Nostocaceae</taxon>
        <taxon>Nostoc</taxon>
    </lineage>
</organism>
<protein>
    <submittedName>
        <fullName evidence="1">Uncharacterized protein</fullName>
    </submittedName>
</protein>
<dbReference type="EMBL" id="LXQE01000154">
    <property type="protein sequence ID" value="RCJ34836.1"/>
    <property type="molecule type" value="Genomic_DNA"/>
</dbReference>
<dbReference type="Proteomes" id="UP000252085">
    <property type="component" value="Unassembled WGS sequence"/>
</dbReference>
<evidence type="ECO:0000313" key="1">
    <source>
        <dbReference type="EMBL" id="RCJ34836.1"/>
    </source>
</evidence>
<proteinExistence type="predicted"/>